<proteinExistence type="predicted"/>
<dbReference type="Gene3D" id="3.40.50.1820">
    <property type="entry name" value="alpha/beta hydrolase"/>
    <property type="match status" value="1"/>
</dbReference>
<name>A0A7Y9KGL2_9ACTN</name>
<feature type="domain" description="Dienelactone hydrolase" evidence="1">
    <location>
        <begin position="33"/>
        <end position="257"/>
    </location>
</feature>
<dbReference type="AlphaFoldDB" id="A0A7Y9KGL2"/>
<dbReference type="Pfam" id="PF01738">
    <property type="entry name" value="DLH"/>
    <property type="match status" value="1"/>
</dbReference>
<dbReference type="InterPro" id="IPR051049">
    <property type="entry name" value="Dienelactone_hydrolase-like"/>
</dbReference>
<gene>
    <name evidence="2" type="ORF">BJ999_005409</name>
</gene>
<dbReference type="PANTHER" id="PTHR46623:SF6">
    <property type="entry name" value="ALPHA_BETA-HYDROLASES SUPERFAMILY PROTEIN"/>
    <property type="match status" value="1"/>
</dbReference>
<keyword evidence="2" id="KW-0378">Hydrolase</keyword>
<reference evidence="2 3" key="1">
    <citation type="submission" date="2020-07" db="EMBL/GenBank/DDBJ databases">
        <title>Sequencing the genomes of 1000 actinobacteria strains.</title>
        <authorList>
            <person name="Klenk H.-P."/>
        </authorList>
    </citation>
    <scope>NUCLEOTIDE SEQUENCE [LARGE SCALE GENOMIC DNA]</scope>
    <source>
        <strain evidence="2 3">DSM 43461</strain>
    </source>
</reference>
<evidence type="ECO:0000313" key="3">
    <source>
        <dbReference type="Proteomes" id="UP000591272"/>
    </source>
</evidence>
<dbReference type="EMBL" id="JACCBT010000001">
    <property type="protein sequence ID" value="NYE15113.1"/>
    <property type="molecule type" value="Genomic_DNA"/>
</dbReference>
<keyword evidence="3" id="KW-1185">Reference proteome</keyword>
<dbReference type="EC" id="3.1.1.45" evidence="2"/>
<accession>A0A7Y9KGL2</accession>
<dbReference type="GO" id="GO:0008806">
    <property type="term" value="F:carboxymethylenebutenolidase activity"/>
    <property type="evidence" value="ECO:0007669"/>
    <property type="project" value="UniProtKB-EC"/>
</dbReference>
<evidence type="ECO:0000313" key="2">
    <source>
        <dbReference type="EMBL" id="NYE15113.1"/>
    </source>
</evidence>
<protein>
    <submittedName>
        <fullName evidence="2">Carboxymethylenebutenolidase</fullName>
        <ecNumber evidence="2">3.1.1.45</ecNumber>
    </submittedName>
</protein>
<evidence type="ECO:0000259" key="1">
    <source>
        <dbReference type="Pfam" id="PF01738"/>
    </source>
</evidence>
<comment type="caution">
    <text evidence="2">The sequence shown here is derived from an EMBL/GenBank/DDBJ whole genome shotgun (WGS) entry which is preliminary data.</text>
</comment>
<dbReference type="RefSeq" id="WP_229810397.1">
    <property type="nucleotide sequence ID" value="NZ_BMRD01000011.1"/>
</dbReference>
<dbReference type="PANTHER" id="PTHR46623">
    <property type="entry name" value="CARBOXYMETHYLENEBUTENOLIDASE-RELATED"/>
    <property type="match status" value="1"/>
</dbReference>
<dbReference type="SUPFAM" id="SSF53474">
    <property type="entry name" value="alpha/beta-Hydrolases"/>
    <property type="match status" value="1"/>
</dbReference>
<sequence>MRAHPAEERSTDVMSDAMWAGTVTITGYGKAELEAYLARPLGDAPRGGVVVIHHMPGYDPGTKEFVRTFAAHGFAAIAPNLYSREGAGVSPDDQAAAARARGGVPDEQLVGDVAGAAAHLNSLDHADGRIGVIGHCSGGRHAFLAACELDLDAAVDCYGAFVVNDPPEDYPTSARSIVSKAPDLSCPLLGLFGEEDRFPAPDEVAALDAELTRLGKEHEFHTYPGAGHAFFAVERPAFRPAAAKDGWEKIFAFLDRHLGA</sequence>
<dbReference type="InterPro" id="IPR002925">
    <property type="entry name" value="Dienelactn_hydro"/>
</dbReference>
<dbReference type="InterPro" id="IPR029058">
    <property type="entry name" value="AB_hydrolase_fold"/>
</dbReference>
<organism evidence="2 3">
    <name type="scientific">Actinomadura citrea</name>
    <dbReference type="NCBI Taxonomy" id="46158"/>
    <lineage>
        <taxon>Bacteria</taxon>
        <taxon>Bacillati</taxon>
        <taxon>Actinomycetota</taxon>
        <taxon>Actinomycetes</taxon>
        <taxon>Streptosporangiales</taxon>
        <taxon>Thermomonosporaceae</taxon>
        <taxon>Actinomadura</taxon>
    </lineage>
</organism>
<dbReference type="Proteomes" id="UP000591272">
    <property type="component" value="Unassembled WGS sequence"/>
</dbReference>